<evidence type="ECO:0000256" key="2">
    <source>
        <dbReference type="SAM" id="Phobius"/>
    </source>
</evidence>
<gene>
    <name evidence="3" type="ORF">ACFPMF_12470</name>
</gene>
<feature type="transmembrane region" description="Helical" evidence="2">
    <location>
        <begin position="46"/>
        <end position="68"/>
    </location>
</feature>
<organism evidence="3 4">
    <name type="scientific">Larkinella bovis</name>
    <dbReference type="NCBI Taxonomy" id="683041"/>
    <lineage>
        <taxon>Bacteria</taxon>
        <taxon>Pseudomonadati</taxon>
        <taxon>Bacteroidota</taxon>
        <taxon>Cytophagia</taxon>
        <taxon>Cytophagales</taxon>
        <taxon>Spirosomataceae</taxon>
        <taxon>Larkinella</taxon>
    </lineage>
</organism>
<feature type="compositionally biased region" description="Polar residues" evidence="1">
    <location>
        <begin position="175"/>
        <end position="184"/>
    </location>
</feature>
<protein>
    <recommendedName>
        <fullName evidence="5">Outer membrane protein beta-barrel domain-containing protein</fullName>
    </recommendedName>
</protein>
<keyword evidence="2" id="KW-0812">Transmembrane</keyword>
<keyword evidence="2" id="KW-1133">Transmembrane helix</keyword>
<name>A0ABW0IC81_9BACT</name>
<evidence type="ECO:0000313" key="3">
    <source>
        <dbReference type="EMBL" id="MFC5410130.1"/>
    </source>
</evidence>
<dbReference type="Proteomes" id="UP001596106">
    <property type="component" value="Unassembled WGS sequence"/>
</dbReference>
<dbReference type="RefSeq" id="WP_379845198.1">
    <property type="nucleotide sequence ID" value="NZ_JBHSMA010000003.1"/>
</dbReference>
<keyword evidence="2" id="KW-0472">Membrane</keyword>
<sequence>MNDSIHKRLTEHIRKTVRRHELPYEPGSWEEFQRLRRQRDHRMPVVWFRYAVAACLLLGVLGVPIWLYTTQPEGIESAYQSQTGRVAETPDSPLVPNRAEPRPKPGQPVSVAAPREKTGADSFAPNATIAGKTTLPPPQITLSKPSANRPAASLPTIHSTTELAPEAGLGKPGTPETSLSQNKTVPEPRFETTVFPASFERIASRSRAPYRWVQRPLGLPLPARPGAGTLAKIDPPKTATQPVLGISLAPQSVSKSGATPALGGGLYSEIPLTRRFSVSTGLSVAQQKWGTKSNQIPFGTVPTLIATDTRLVTVDWPVNIRFRPFYAAKTGFYAEAGLSSVAFLNERSAETYQHLKAVTVMVVGTNGQEQAVTQYVNAQETVNRSQPGFQKMYWGRIANFSVGIERRLNDRFRLSAEPYLKYPIGPFTRENLLLGSGGINLRLGFQSGR</sequence>
<dbReference type="EMBL" id="JBHSMA010000003">
    <property type="protein sequence ID" value="MFC5410130.1"/>
    <property type="molecule type" value="Genomic_DNA"/>
</dbReference>
<accession>A0ABW0IC81</accession>
<keyword evidence="4" id="KW-1185">Reference proteome</keyword>
<comment type="caution">
    <text evidence="3">The sequence shown here is derived from an EMBL/GenBank/DDBJ whole genome shotgun (WGS) entry which is preliminary data.</text>
</comment>
<evidence type="ECO:0000256" key="1">
    <source>
        <dbReference type="SAM" id="MobiDB-lite"/>
    </source>
</evidence>
<feature type="region of interest" description="Disordered" evidence="1">
    <location>
        <begin position="79"/>
        <end position="186"/>
    </location>
</feature>
<proteinExistence type="predicted"/>
<reference evidence="4" key="1">
    <citation type="journal article" date="2019" name="Int. J. Syst. Evol. Microbiol.">
        <title>The Global Catalogue of Microorganisms (GCM) 10K type strain sequencing project: providing services to taxonomists for standard genome sequencing and annotation.</title>
        <authorList>
            <consortium name="The Broad Institute Genomics Platform"/>
            <consortium name="The Broad Institute Genome Sequencing Center for Infectious Disease"/>
            <person name="Wu L."/>
            <person name="Ma J."/>
        </authorList>
    </citation>
    <scope>NUCLEOTIDE SEQUENCE [LARGE SCALE GENOMIC DNA]</scope>
    <source>
        <strain evidence="4">CCUG 55250</strain>
    </source>
</reference>
<evidence type="ECO:0008006" key="5">
    <source>
        <dbReference type="Google" id="ProtNLM"/>
    </source>
</evidence>
<evidence type="ECO:0000313" key="4">
    <source>
        <dbReference type="Proteomes" id="UP001596106"/>
    </source>
</evidence>